<evidence type="ECO:0000256" key="4">
    <source>
        <dbReference type="ARBA" id="ARBA00023163"/>
    </source>
</evidence>
<organism evidence="8 9">
    <name type="scientific">Papaver atlanticum</name>
    <dbReference type="NCBI Taxonomy" id="357466"/>
    <lineage>
        <taxon>Eukaryota</taxon>
        <taxon>Viridiplantae</taxon>
        <taxon>Streptophyta</taxon>
        <taxon>Embryophyta</taxon>
        <taxon>Tracheophyta</taxon>
        <taxon>Spermatophyta</taxon>
        <taxon>Magnoliopsida</taxon>
        <taxon>Ranunculales</taxon>
        <taxon>Papaveraceae</taxon>
        <taxon>Papaveroideae</taxon>
        <taxon>Papaver</taxon>
    </lineage>
</organism>
<evidence type="ECO:0000313" key="8">
    <source>
        <dbReference type="EMBL" id="KAI3957393.1"/>
    </source>
</evidence>
<protein>
    <recommendedName>
        <fullName evidence="7">AP2/ERF domain-containing protein</fullName>
    </recommendedName>
</protein>
<dbReference type="EMBL" id="JAJJMB010001336">
    <property type="protein sequence ID" value="KAI3957393.1"/>
    <property type="molecule type" value="Genomic_DNA"/>
</dbReference>
<accession>A0AAD4XX96</accession>
<keyword evidence="4" id="KW-0804">Transcription</keyword>
<dbReference type="SUPFAM" id="SSF54171">
    <property type="entry name" value="DNA-binding domain"/>
    <property type="match status" value="1"/>
</dbReference>
<comment type="subcellular location">
    <subcellularLocation>
        <location evidence="1">Nucleus</location>
    </subcellularLocation>
</comment>
<evidence type="ECO:0000256" key="1">
    <source>
        <dbReference type="ARBA" id="ARBA00004123"/>
    </source>
</evidence>
<proteinExistence type="predicted"/>
<evidence type="ECO:0000313" key="9">
    <source>
        <dbReference type="Proteomes" id="UP001202328"/>
    </source>
</evidence>
<evidence type="ECO:0000256" key="5">
    <source>
        <dbReference type="ARBA" id="ARBA00023242"/>
    </source>
</evidence>
<dbReference type="CDD" id="cd00018">
    <property type="entry name" value="AP2"/>
    <property type="match status" value="1"/>
</dbReference>
<keyword evidence="9" id="KW-1185">Reference proteome</keyword>
<dbReference type="GO" id="GO:0003700">
    <property type="term" value="F:DNA-binding transcription factor activity"/>
    <property type="evidence" value="ECO:0007669"/>
    <property type="project" value="InterPro"/>
</dbReference>
<gene>
    <name evidence="8" type="ORF">MKW98_003114</name>
</gene>
<dbReference type="InterPro" id="IPR001471">
    <property type="entry name" value="AP2/ERF_dom"/>
</dbReference>
<dbReference type="InterPro" id="IPR036955">
    <property type="entry name" value="AP2/ERF_dom_sf"/>
</dbReference>
<dbReference type="GO" id="GO:0005634">
    <property type="term" value="C:nucleus"/>
    <property type="evidence" value="ECO:0007669"/>
    <property type="project" value="UniProtKB-SubCell"/>
</dbReference>
<evidence type="ECO:0000256" key="6">
    <source>
        <dbReference type="SAM" id="MobiDB-lite"/>
    </source>
</evidence>
<dbReference type="PROSITE" id="PS51032">
    <property type="entry name" value="AP2_ERF"/>
    <property type="match status" value="1"/>
</dbReference>
<keyword evidence="5" id="KW-0539">Nucleus</keyword>
<dbReference type="InterPro" id="IPR044808">
    <property type="entry name" value="ERF_plant"/>
</dbReference>
<evidence type="ECO:0000256" key="3">
    <source>
        <dbReference type="ARBA" id="ARBA00023125"/>
    </source>
</evidence>
<dbReference type="SMART" id="SM00380">
    <property type="entry name" value="AP2"/>
    <property type="match status" value="1"/>
</dbReference>
<comment type="caution">
    <text evidence="8">The sequence shown here is derived from an EMBL/GenBank/DDBJ whole genome shotgun (WGS) entry which is preliminary data.</text>
</comment>
<keyword evidence="3" id="KW-0238">DNA-binding</keyword>
<feature type="domain" description="AP2/ERF" evidence="7">
    <location>
        <begin position="52"/>
        <end position="93"/>
    </location>
</feature>
<name>A0AAD4XX96_9MAGN</name>
<feature type="compositionally biased region" description="Basic and acidic residues" evidence="6">
    <location>
        <begin position="35"/>
        <end position="48"/>
    </location>
</feature>
<dbReference type="GO" id="GO:0009873">
    <property type="term" value="P:ethylene-activated signaling pathway"/>
    <property type="evidence" value="ECO:0007669"/>
    <property type="project" value="InterPro"/>
</dbReference>
<dbReference type="GO" id="GO:0003677">
    <property type="term" value="F:DNA binding"/>
    <property type="evidence" value="ECO:0007669"/>
    <property type="project" value="UniProtKB-KW"/>
</dbReference>
<dbReference type="PANTHER" id="PTHR31190:SF374">
    <property type="entry name" value="AP2_ERF DOMAIN-CONTAINING PROTEIN"/>
    <property type="match status" value="1"/>
</dbReference>
<keyword evidence="2" id="KW-0805">Transcription regulation</keyword>
<dbReference type="PANTHER" id="PTHR31190">
    <property type="entry name" value="DNA-BINDING DOMAIN"/>
    <property type="match status" value="1"/>
</dbReference>
<dbReference type="Proteomes" id="UP001202328">
    <property type="component" value="Unassembled WGS sequence"/>
</dbReference>
<dbReference type="AlphaFoldDB" id="A0AAD4XX96"/>
<evidence type="ECO:0000256" key="2">
    <source>
        <dbReference type="ARBA" id="ARBA00023015"/>
    </source>
</evidence>
<feature type="region of interest" description="Disordered" evidence="6">
    <location>
        <begin position="29"/>
        <end position="56"/>
    </location>
</feature>
<dbReference type="Gene3D" id="3.30.730.10">
    <property type="entry name" value="AP2/ERF domain"/>
    <property type="match status" value="1"/>
</dbReference>
<reference evidence="8" key="1">
    <citation type="submission" date="2022-04" db="EMBL/GenBank/DDBJ databases">
        <title>A functionally conserved STORR gene fusion in Papaver species that diverged 16.8 million years ago.</title>
        <authorList>
            <person name="Catania T."/>
        </authorList>
    </citation>
    <scope>NUCLEOTIDE SEQUENCE</scope>
    <source>
        <strain evidence="8">S-188037</strain>
    </source>
</reference>
<dbReference type="InterPro" id="IPR016177">
    <property type="entry name" value="DNA-bd_dom_sf"/>
</dbReference>
<sequence length="115" mass="12654">MVLFGVLKEATLRGWQPITPTAPSIFRVAPASATERPKKLKSEPEQKKTGPRYRGVRERPWGKFAAEIPEEAALAYDRAAYKMRGAKALLNFTLDVVKDDGGLNTICSCRDSASS</sequence>
<evidence type="ECO:0000259" key="7">
    <source>
        <dbReference type="PROSITE" id="PS51032"/>
    </source>
</evidence>